<comment type="caution">
    <text evidence="1">The sequence shown here is derived from an EMBL/GenBank/DDBJ whole genome shotgun (WGS) entry which is preliminary data.</text>
</comment>
<keyword evidence="1" id="KW-0131">Cell cycle</keyword>
<dbReference type="Proteomes" id="UP000670092">
    <property type="component" value="Unassembled WGS sequence"/>
</dbReference>
<dbReference type="AlphaFoldDB" id="A0A8H7Z0M2"/>
<dbReference type="GO" id="GO:0051301">
    <property type="term" value="P:cell division"/>
    <property type="evidence" value="ECO:0007669"/>
    <property type="project" value="UniProtKB-KW"/>
</dbReference>
<protein>
    <submittedName>
        <fullName evidence="1">Cell division cycle protein 48</fullName>
    </submittedName>
</protein>
<organism evidence="1 2">
    <name type="scientific">Ajellomyces capsulatus</name>
    <name type="common">Darling's disease fungus</name>
    <name type="synonym">Histoplasma capsulatum</name>
    <dbReference type="NCBI Taxonomy" id="5037"/>
    <lineage>
        <taxon>Eukaryota</taxon>
        <taxon>Fungi</taxon>
        <taxon>Dikarya</taxon>
        <taxon>Ascomycota</taxon>
        <taxon>Pezizomycotina</taxon>
        <taxon>Eurotiomycetes</taxon>
        <taxon>Eurotiomycetidae</taxon>
        <taxon>Onygenales</taxon>
        <taxon>Ajellomycetaceae</taxon>
        <taxon>Histoplasma</taxon>
    </lineage>
</organism>
<sequence length="71" mass="8005">MKLVLSSSSSTVLKSCQKWQVNQNRTCEKHSKKQRRTLPPLSSLMKLIPLLPSVTRPTERSSVVLSPSFSH</sequence>
<evidence type="ECO:0000313" key="2">
    <source>
        <dbReference type="Proteomes" id="UP000670092"/>
    </source>
</evidence>
<accession>A0A8H7Z0M2</accession>
<dbReference type="VEuPathDB" id="FungiDB:I7I52_09036"/>
<dbReference type="EMBL" id="JAEVHI010000002">
    <property type="protein sequence ID" value="KAG5298904.1"/>
    <property type="molecule type" value="Genomic_DNA"/>
</dbReference>
<proteinExistence type="predicted"/>
<gene>
    <name evidence="1" type="ORF">I7I52_09036</name>
</gene>
<keyword evidence="1" id="KW-0132">Cell division</keyword>
<name>A0A8H7Z0M2_AJECA</name>
<reference evidence="1 2" key="1">
    <citation type="submission" date="2021-01" db="EMBL/GenBank/DDBJ databases">
        <title>Chromosome-level genome assembly of a human fungal pathogen reveals clustering of transcriptionally co-regulated genes.</title>
        <authorList>
            <person name="Voorhies M."/>
            <person name="Cohen S."/>
            <person name="Shea T.P."/>
            <person name="Petrus S."/>
            <person name="Munoz J.F."/>
            <person name="Poplawski S."/>
            <person name="Goldman W.E."/>
            <person name="Michael T."/>
            <person name="Cuomo C.A."/>
            <person name="Sil A."/>
            <person name="Beyhan S."/>
        </authorList>
    </citation>
    <scope>NUCLEOTIDE SEQUENCE [LARGE SCALE GENOMIC DNA]</scope>
    <source>
        <strain evidence="1 2">G184AR</strain>
    </source>
</reference>
<evidence type="ECO:0000313" key="1">
    <source>
        <dbReference type="EMBL" id="KAG5298904.1"/>
    </source>
</evidence>